<evidence type="ECO:0000313" key="7">
    <source>
        <dbReference type="Proteomes" id="UP000580250"/>
    </source>
</evidence>
<evidence type="ECO:0000256" key="4">
    <source>
        <dbReference type="PROSITE-ProRule" id="PRU00094"/>
    </source>
</evidence>
<comment type="caution">
    <text evidence="6">The sequence shown here is derived from an EMBL/GenBank/DDBJ whole genome shotgun (WGS) entry which is preliminary data.</text>
</comment>
<evidence type="ECO:0000259" key="5">
    <source>
        <dbReference type="PROSITE" id="PS50114"/>
    </source>
</evidence>
<proteinExistence type="predicted"/>
<keyword evidence="4" id="KW-0862">Zinc</keyword>
<name>A0A6V7UR93_MELEN</name>
<feature type="domain" description="GATA-type" evidence="5">
    <location>
        <begin position="1"/>
        <end position="40"/>
    </location>
</feature>
<evidence type="ECO:0000313" key="6">
    <source>
        <dbReference type="EMBL" id="CAD2163102.1"/>
    </source>
</evidence>
<dbReference type="GO" id="GO:0008270">
    <property type="term" value="F:zinc ion binding"/>
    <property type="evidence" value="ECO:0007669"/>
    <property type="project" value="UniProtKB-KW"/>
</dbReference>
<dbReference type="PROSITE" id="PS50114">
    <property type="entry name" value="GATA_ZN_FINGER_2"/>
    <property type="match status" value="1"/>
</dbReference>
<dbReference type="Proteomes" id="UP000580250">
    <property type="component" value="Unassembled WGS sequence"/>
</dbReference>
<dbReference type="GO" id="GO:0006355">
    <property type="term" value="P:regulation of DNA-templated transcription"/>
    <property type="evidence" value="ECO:0007669"/>
    <property type="project" value="InterPro"/>
</dbReference>
<dbReference type="GO" id="GO:0043565">
    <property type="term" value="F:sequence-specific DNA binding"/>
    <property type="evidence" value="ECO:0007669"/>
    <property type="project" value="InterPro"/>
</dbReference>
<reference evidence="6 7" key="1">
    <citation type="submission" date="2020-08" db="EMBL/GenBank/DDBJ databases">
        <authorList>
            <person name="Koutsovoulos G."/>
            <person name="Danchin GJ E."/>
        </authorList>
    </citation>
    <scope>NUCLEOTIDE SEQUENCE [LARGE SCALE GENOMIC DNA]</scope>
</reference>
<dbReference type="InterPro" id="IPR000679">
    <property type="entry name" value="Znf_GATA"/>
</dbReference>
<dbReference type="EMBL" id="CAJEWN010000096">
    <property type="protein sequence ID" value="CAD2163102.1"/>
    <property type="molecule type" value="Genomic_DNA"/>
</dbReference>
<dbReference type="SUPFAM" id="SSF57716">
    <property type="entry name" value="Glucocorticoid receptor-like (DNA-binding domain)"/>
    <property type="match status" value="1"/>
</dbReference>
<keyword evidence="2" id="KW-0804">Transcription</keyword>
<organism evidence="6 7">
    <name type="scientific">Meloidogyne enterolobii</name>
    <name type="common">Root-knot nematode worm</name>
    <name type="synonym">Meloidogyne mayaguensis</name>
    <dbReference type="NCBI Taxonomy" id="390850"/>
    <lineage>
        <taxon>Eukaryota</taxon>
        <taxon>Metazoa</taxon>
        <taxon>Ecdysozoa</taxon>
        <taxon>Nematoda</taxon>
        <taxon>Chromadorea</taxon>
        <taxon>Rhabditida</taxon>
        <taxon>Tylenchina</taxon>
        <taxon>Tylenchomorpha</taxon>
        <taxon>Tylenchoidea</taxon>
        <taxon>Meloidogynidae</taxon>
        <taxon>Meloidogyninae</taxon>
        <taxon>Meloidogyne</taxon>
    </lineage>
</organism>
<keyword evidence="3" id="KW-0539">Nucleus</keyword>
<keyword evidence="4" id="KW-0479">Metal-binding</keyword>
<sequence>MRHCLNCGTTKTKQWCIYTKENYLCYKCGDYNRKLGKHRPKECWIKSKQELSLSKLDRHCAICKSTETSFWYRHEYGQYLWLRKWTTLNSDSKFQNFSGTDYGSGTDFLIYF</sequence>
<dbReference type="InterPro" id="IPR013088">
    <property type="entry name" value="Znf_NHR/GATA"/>
</dbReference>
<evidence type="ECO:0000256" key="2">
    <source>
        <dbReference type="ARBA" id="ARBA00023163"/>
    </source>
</evidence>
<keyword evidence="1" id="KW-0805">Transcription regulation</keyword>
<dbReference type="AlphaFoldDB" id="A0A6V7UR93"/>
<accession>A0A6V7UR93</accession>
<dbReference type="Gene3D" id="3.30.50.10">
    <property type="entry name" value="Erythroid Transcription Factor GATA-1, subunit A"/>
    <property type="match status" value="1"/>
</dbReference>
<protein>
    <recommendedName>
        <fullName evidence="5">GATA-type domain-containing protein</fullName>
    </recommendedName>
</protein>
<gene>
    <name evidence="6" type="ORF">MENT_LOCUS15802</name>
</gene>
<evidence type="ECO:0000256" key="1">
    <source>
        <dbReference type="ARBA" id="ARBA00023015"/>
    </source>
</evidence>
<evidence type="ECO:0000256" key="3">
    <source>
        <dbReference type="ARBA" id="ARBA00023242"/>
    </source>
</evidence>
<keyword evidence="4" id="KW-0863">Zinc-finger</keyword>